<dbReference type="AlphaFoldDB" id="M2VS17"/>
<organism evidence="1 3">
    <name type="scientific">Galdieria sulphuraria</name>
    <name type="common">Red alga</name>
    <dbReference type="NCBI Taxonomy" id="130081"/>
    <lineage>
        <taxon>Eukaryota</taxon>
        <taxon>Rhodophyta</taxon>
        <taxon>Bangiophyceae</taxon>
        <taxon>Galdieriales</taxon>
        <taxon>Galdieriaceae</taxon>
        <taxon>Galdieria</taxon>
    </lineage>
</organism>
<sequence length="79" mass="8731">MMRRIAMYCLISTGGVVSCSEFQTFCDPISTRSQNLPLLASQKPWKTASQSVKRSFSSFSGNNSVGFLCKNYSLSFCAK</sequence>
<accession>M2VS17</accession>
<dbReference type="RefSeq" id="XP_005707580.1">
    <property type="nucleotide sequence ID" value="XM_005707523.1"/>
</dbReference>
<keyword evidence="3" id="KW-1185">Reference proteome</keyword>
<dbReference type="KEGG" id="gsl:Gasu_15670"/>
<evidence type="ECO:0000313" key="1">
    <source>
        <dbReference type="EMBL" id="EME25891.1"/>
    </source>
</evidence>
<dbReference type="GeneID" id="17089744"/>
<name>M2VS17_GALSU</name>
<evidence type="ECO:0000313" key="2">
    <source>
        <dbReference type="EMBL" id="EME31060.1"/>
    </source>
</evidence>
<evidence type="ECO:0000313" key="3">
    <source>
        <dbReference type="Proteomes" id="UP000030680"/>
    </source>
</evidence>
<protein>
    <submittedName>
        <fullName evidence="1">Uncharacterized protein</fullName>
    </submittedName>
</protein>
<dbReference type="PROSITE" id="PS51257">
    <property type="entry name" value="PROKAR_LIPOPROTEIN"/>
    <property type="match status" value="1"/>
</dbReference>
<dbReference type="GeneID" id="17084884"/>
<reference evidence="3" key="1">
    <citation type="journal article" date="2013" name="Science">
        <title>Gene transfer from bacteria and archaea facilitated evolution of an extremophilic eukaryote.</title>
        <authorList>
            <person name="Schonknecht G."/>
            <person name="Chen W.H."/>
            <person name="Ternes C.M."/>
            <person name="Barbier G.G."/>
            <person name="Shrestha R.P."/>
            <person name="Stanke M."/>
            <person name="Brautigam A."/>
            <person name="Baker B.J."/>
            <person name="Banfield J.F."/>
            <person name="Garavito R.M."/>
            <person name="Carr K."/>
            <person name="Wilkerson C."/>
            <person name="Rensing S.A."/>
            <person name="Gagneul D."/>
            <person name="Dickenson N.E."/>
            <person name="Oesterhelt C."/>
            <person name="Lercher M.J."/>
            <person name="Weber A.P."/>
        </authorList>
    </citation>
    <scope>NUCLEOTIDE SEQUENCE [LARGE SCALE GENOMIC DNA]</scope>
    <source>
        <strain evidence="3">074W</strain>
    </source>
</reference>
<dbReference type="Gramene" id="EME31060">
    <property type="protein sequence ID" value="EME31060"/>
    <property type="gene ID" value="Gasu_15670"/>
</dbReference>
<reference evidence="1" key="2">
    <citation type="journal article" date="2013" name="Science">
        <title>Gene Transfer from Bacteria and Archaea Facilitated Evolution of an Extremophilic Eukaryote.</title>
        <authorList>
            <person name="Schoenknecht G."/>
            <person name="Chen W.-H."/>
            <person name="Ternes C.M."/>
            <person name="Barbier G.G."/>
            <person name="Shrestha R.P."/>
            <person name="Stanke M."/>
            <person name="Brautigam A."/>
            <person name="Baker B.J."/>
            <person name="Banfield J.F."/>
            <person name="Garavito R.M."/>
            <person name="Carr K."/>
            <person name="Wilkerson C."/>
            <person name="Rensing S.A."/>
            <person name="Gagneul D."/>
            <person name="Dickenson N.E."/>
            <person name="Oesterhelt C."/>
            <person name="Lercher M.J."/>
            <person name="Weber A.P.M."/>
        </authorList>
    </citation>
    <scope>NUCLEOTIDE SEQUENCE</scope>
    <source>
        <strain evidence="1">074W</strain>
    </source>
</reference>
<dbReference type="KEGG" id="gsl:Gasu_64490"/>
<dbReference type="EMBL" id="KB454736">
    <property type="protein sequence ID" value="EME25891.1"/>
    <property type="molecule type" value="Genomic_DNA"/>
</dbReference>
<dbReference type="RefSeq" id="XP_005702411.1">
    <property type="nucleotide sequence ID" value="XM_005702354.1"/>
</dbReference>
<dbReference type="Proteomes" id="UP000030680">
    <property type="component" value="Unassembled WGS sequence"/>
</dbReference>
<dbReference type="Gramene" id="EME25891">
    <property type="protein sequence ID" value="EME25891"/>
    <property type="gene ID" value="Gasu_64490"/>
</dbReference>
<gene>
    <name evidence="2" type="ORF">Gasu_15670</name>
    <name evidence="1" type="ORF">Gasu_64490</name>
</gene>
<proteinExistence type="predicted"/>
<dbReference type="EMBL" id="KB454494">
    <property type="protein sequence ID" value="EME31060.1"/>
    <property type="molecule type" value="Genomic_DNA"/>
</dbReference>